<evidence type="ECO:0000313" key="2">
    <source>
        <dbReference type="EMBL" id="MFD2172219.1"/>
    </source>
</evidence>
<dbReference type="Gene3D" id="2.60.120.380">
    <property type="match status" value="1"/>
</dbReference>
<evidence type="ECO:0000313" key="3">
    <source>
        <dbReference type="Proteomes" id="UP001597343"/>
    </source>
</evidence>
<keyword evidence="1" id="KW-0732">Signal</keyword>
<evidence type="ECO:0008006" key="4">
    <source>
        <dbReference type="Google" id="ProtNLM"/>
    </source>
</evidence>
<reference evidence="3" key="1">
    <citation type="journal article" date="2019" name="Int. J. Syst. Evol. Microbiol.">
        <title>The Global Catalogue of Microorganisms (GCM) 10K type strain sequencing project: providing services to taxonomists for standard genome sequencing and annotation.</title>
        <authorList>
            <consortium name="The Broad Institute Genomics Platform"/>
            <consortium name="The Broad Institute Genome Sequencing Center for Infectious Disease"/>
            <person name="Wu L."/>
            <person name="Ma J."/>
        </authorList>
    </citation>
    <scope>NUCLEOTIDE SEQUENCE [LARGE SCALE GENOMIC DNA]</scope>
    <source>
        <strain evidence="3">CGMCC 1.13574</strain>
    </source>
</reference>
<accession>A0ABW5A2S7</accession>
<dbReference type="RefSeq" id="WP_386049608.1">
    <property type="nucleotide sequence ID" value="NZ_JBHUIO010000019.1"/>
</dbReference>
<dbReference type="SUPFAM" id="SSF89260">
    <property type="entry name" value="Collagen-binding domain"/>
    <property type="match status" value="1"/>
</dbReference>
<feature type="chain" id="PRO_5045811995" description="Peptidase C-terminal archaeal/bacterial domain-containing protein" evidence="1">
    <location>
        <begin position="24"/>
        <end position="146"/>
    </location>
</feature>
<keyword evidence="3" id="KW-1185">Reference proteome</keyword>
<proteinExistence type="predicted"/>
<gene>
    <name evidence="2" type="ORF">ACFSOY_19925</name>
</gene>
<organism evidence="2 3">
    <name type="scientific">Tumebacillus lipolyticus</name>
    <dbReference type="NCBI Taxonomy" id="1280370"/>
    <lineage>
        <taxon>Bacteria</taxon>
        <taxon>Bacillati</taxon>
        <taxon>Bacillota</taxon>
        <taxon>Bacilli</taxon>
        <taxon>Bacillales</taxon>
        <taxon>Alicyclobacillaceae</taxon>
        <taxon>Tumebacillus</taxon>
    </lineage>
</organism>
<name>A0ABW5A2S7_9BACL</name>
<sequence length="146" mass="15774">MKKFAILLTALSLSALIAPTASAQVGTMDIKMEIENNNSMTYATKCPFKCIGTISTIDDVDWYSVQIGSLSTATSFTFTLTDVPTGKDYDLFVYNETGQLLGKSTNMGSASEMVTFPITAGKSYYAKVFSVSGYSTSAFYMLSADF</sequence>
<dbReference type="EMBL" id="JBHUIO010000019">
    <property type="protein sequence ID" value="MFD2172219.1"/>
    <property type="molecule type" value="Genomic_DNA"/>
</dbReference>
<feature type="signal peptide" evidence="1">
    <location>
        <begin position="1"/>
        <end position="23"/>
    </location>
</feature>
<protein>
    <recommendedName>
        <fullName evidence="4">Peptidase C-terminal archaeal/bacterial domain-containing protein</fullName>
    </recommendedName>
</protein>
<dbReference type="Proteomes" id="UP001597343">
    <property type="component" value="Unassembled WGS sequence"/>
</dbReference>
<comment type="caution">
    <text evidence="2">The sequence shown here is derived from an EMBL/GenBank/DDBJ whole genome shotgun (WGS) entry which is preliminary data.</text>
</comment>
<evidence type="ECO:0000256" key="1">
    <source>
        <dbReference type="SAM" id="SignalP"/>
    </source>
</evidence>